<evidence type="ECO:0000313" key="2">
    <source>
        <dbReference type="EMBL" id="MBC8588395.1"/>
    </source>
</evidence>
<organism evidence="2 3">
    <name type="scientific">Paratissierella segnis</name>
    <dbReference type="NCBI Taxonomy" id="2763679"/>
    <lineage>
        <taxon>Bacteria</taxon>
        <taxon>Bacillati</taxon>
        <taxon>Bacillota</taxon>
        <taxon>Tissierellia</taxon>
        <taxon>Tissierellales</taxon>
        <taxon>Tissierellaceae</taxon>
        <taxon>Paratissierella</taxon>
    </lineage>
</organism>
<protein>
    <submittedName>
        <fullName evidence="2">Uncharacterized protein</fullName>
    </submittedName>
</protein>
<keyword evidence="1" id="KW-1133">Transmembrane helix</keyword>
<proteinExistence type="predicted"/>
<evidence type="ECO:0000256" key="1">
    <source>
        <dbReference type="SAM" id="Phobius"/>
    </source>
</evidence>
<dbReference type="Proteomes" id="UP000601171">
    <property type="component" value="Unassembled WGS sequence"/>
</dbReference>
<feature type="transmembrane region" description="Helical" evidence="1">
    <location>
        <begin position="21"/>
        <end position="42"/>
    </location>
</feature>
<gene>
    <name evidence="2" type="ORF">H8707_09090</name>
</gene>
<keyword evidence="1" id="KW-0812">Transmembrane</keyword>
<evidence type="ECO:0000313" key="3">
    <source>
        <dbReference type="Proteomes" id="UP000601171"/>
    </source>
</evidence>
<comment type="caution">
    <text evidence="2">The sequence shown here is derived from an EMBL/GenBank/DDBJ whole genome shotgun (WGS) entry which is preliminary data.</text>
</comment>
<reference evidence="2" key="1">
    <citation type="submission" date="2020-08" db="EMBL/GenBank/DDBJ databases">
        <title>Genome public.</title>
        <authorList>
            <person name="Liu C."/>
            <person name="Sun Q."/>
        </authorList>
    </citation>
    <scope>NUCLEOTIDE SEQUENCE</scope>
    <source>
        <strain evidence="2">BX21</strain>
    </source>
</reference>
<dbReference type="AlphaFoldDB" id="A0A926ETV7"/>
<dbReference type="EMBL" id="JACRTG010000019">
    <property type="protein sequence ID" value="MBC8588395.1"/>
    <property type="molecule type" value="Genomic_DNA"/>
</dbReference>
<name>A0A926ETV7_9FIRM</name>
<keyword evidence="1" id="KW-0472">Membrane</keyword>
<accession>A0A926ETV7</accession>
<sequence>MEKYKERKKVKFINLLKFNSIFLLFCLMILFLFTVNETIIALNCMENPNLLSFDLQNNVLNVMGKSYYLNLSLISNLF</sequence>
<dbReference type="RefSeq" id="WP_262429849.1">
    <property type="nucleotide sequence ID" value="NZ_JACRTG010000019.1"/>
</dbReference>
<keyword evidence="3" id="KW-1185">Reference proteome</keyword>